<evidence type="ECO:0000313" key="7">
    <source>
        <dbReference type="EMBL" id="KAG0584121.1"/>
    </source>
</evidence>
<keyword evidence="3" id="KW-0804">Transcription</keyword>
<evidence type="ECO:0000256" key="1">
    <source>
        <dbReference type="ARBA" id="ARBA00023015"/>
    </source>
</evidence>
<evidence type="ECO:0000313" key="8">
    <source>
        <dbReference type="Proteomes" id="UP000822688"/>
    </source>
</evidence>
<sequence>MRRARPALLQRVPGAMSTALEELVLDEIDETEAPYFTLRIISKTNPARLEVPASFTATTGWPGAAQCSLLTSLRDPKEWPLQMGQLPPSSRAGNAVSDSAGWINFLRHMPVSVGDILVFEVVDDRCLVASVAYHRGRRPQNAPEEPQVVHLDVPEDPQVLAVNVQELPQVVNVNVMEDPQMVSVNSPHFKKTLRTSHARAHKSSRLDIPTAFWRSVGPEKFNGSLITLSGPGGEHVVQSSLCVTPKQTFCFFGSGWSDFRAMNDFHVGETIVFTKVTECQYKVRKE</sequence>
<feature type="domain" description="TF-B3" evidence="5">
    <location>
        <begin position="189"/>
        <end position="286"/>
    </location>
</feature>
<gene>
    <name evidence="7" type="ORF">KC19_3G186800</name>
    <name evidence="6" type="ORF">KC19_7G066900</name>
</gene>
<dbReference type="Proteomes" id="UP000822688">
    <property type="component" value="Chromosome 3"/>
</dbReference>
<name>A0A8T0H8C5_CERPU</name>
<evidence type="ECO:0000256" key="2">
    <source>
        <dbReference type="ARBA" id="ARBA00023125"/>
    </source>
</evidence>
<evidence type="ECO:0000256" key="3">
    <source>
        <dbReference type="ARBA" id="ARBA00023163"/>
    </source>
</evidence>
<protein>
    <recommendedName>
        <fullName evidence="5">TF-B3 domain-containing protein</fullName>
    </recommendedName>
</protein>
<dbReference type="AlphaFoldDB" id="A0A8T0H8C5"/>
<evidence type="ECO:0000256" key="4">
    <source>
        <dbReference type="ARBA" id="ARBA00023242"/>
    </source>
</evidence>
<dbReference type="GO" id="GO:0003677">
    <property type="term" value="F:DNA binding"/>
    <property type="evidence" value="ECO:0007669"/>
    <property type="project" value="UniProtKB-KW"/>
</dbReference>
<keyword evidence="1" id="KW-0805">Transcription regulation</keyword>
<dbReference type="InterPro" id="IPR039218">
    <property type="entry name" value="REM_fam"/>
</dbReference>
<reference evidence="6" key="1">
    <citation type="submission" date="2020-06" db="EMBL/GenBank/DDBJ databases">
        <title>WGS assembly of Ceratodon purpureus strain R40.</title>
        <authorList>
            <person name="Carey S.B."/>
            <person name="Jenkins J."/>
            <person name="Shu S."/>
            <person name="Lovell J.T."/>
            <person name="Sreedasyam A."/>
            <person name="Maumus F."/>
            <person name="Tiley G.P."/>
            <person name="Fernandez-Pozo N."/>
            <person name="Barry K."/>
            <person name="Chen C."/>
            <person name="Wang M."/>
            <person name="Lipzen A."/>
            <person name="Daum C."/>
            <person name="Saski C.A."/>
            <person name="Payton A.C."/>
            <person name="Mcbreen J.C."/>
            <person name="Conrad R.E."/>
            <person name="Kollar L.M."/>
            <person name="Olsson S."/>
            <person name="Huttunen S."/>
            <person name="Landis J.B."/>
            <person name="Wickett N.J."/>
            <person name="Johnson M.G."/>
            <person name="Rensing S.A."/>
            <person name="Grimwood J."/>
            <person name="Schmutz J."/>
            <person name="Mcdaniel S.F."/>
        </authorList>
    </citation>
    <scope>NUCLEOTIDE SEQUENCE</scope>
    <source>
        <strain evidence="6">R40</strain>
    </source>
</reference>
<dbReference type="EMBL" id="CM026423">
    <property type="protein sequence ID" value="KAG0584121.1"/>
    <property type="molecule type" value="Genomic_DNA"/>
</dbReference>
<evidence type="ECO:0000313" key="6">
    <source>
        <dbReference type="EMBL" id="KAG0566478.1"/>
    </source>
</evidence>
<dbReference type="SMART" id="SM01019">
    <property type="entry name" value="B3"/>
    <property type="match status" value="1"/>
</dbReference>
<dbReference type="Proteomes" id="UP000822688">
    <property type="component" value="Chromosome 7"/>
</dbReference>
<comment type="caution">
    <text evidence="6">The sequence shown here is derived from an EMBL/GenBank/DDBJ whole genome shotgun (WGS) entry which is preliminary data.</text>
</comment>
<dbReference type="EMBL" id="CM026428">
    <property type="protein sequence ID" value="KAG0566478.1"/>
    <property type="molecule type" value="Genomic_DNA"/>
</dbReference>
<proteinExistence type="predicted"/>
<keyword evidence="4" id="KW-0539">Nucleus</keyword>
<dbReference type="PANTHER" id="PTHR31674:SF25">
    <property type="entry name" value="B3 DOMAIN-CONTAINING TRANSCRIPTION FACTOR VRN1-LIKE"/>
    <property type="match status" value="1"/>
</dbReference>
<organism evidence="6 8">
    <name type="scientific">Ceratodon purpureus</name>
    <name type="common">Fire moss</name>
    <name type="synonym">Dicranum purpureum</name>
    <dbReference type="NCBI Taxonomy" id="3225"/>
    <lineage>
        <taxon>Eukaryota</taxon>
        <taxon>Viridiplantae</taxon>
        <taxon>Streptophyta</taxon>
        <taxon>Embryophyta</taxon>
        <taxon>Bryophyta</taxon>
        <taxon>Bryophytina</taxon>
        <taxon>Bryopsida</taxon>
        <taxon>Dicranidae</taxon>
        <taxon>Pseudoditrichales</taxon>
        <taxon>Ditrichaceae</taxon>
        <taxon>Ceratodon</taxon>
    </lineage>
</organism>
<dbReference type="Pfam" id="PF02362">
    <property type="entry name" value="B3"/>
    <property type="match status" value="1"/>
</dbReference>
<accession>A0A8T0H8C5</accession>
<dbReference type="SUPFAM" id="SSF101936">
    <property type="entry name" value="DNA-binding pseudobarrel domain"/>
    <property type="match status" value="2"/>
</dbReference>
<keyword evidence="2" id="KW-0238">DNA-binding</keyword>
<keyword evidence="8" id="KW-1185">Reference proteome</keyword>
<dbReference type="CDD" id="cd10017">
    <property type="entry name" value="B3_DNA"/>
    <property type="match status" value="1"/>
</dbReference>
<dbReference type="PANTHER" id="PTHR31674">
    <property type="entry name" value="B3 DOMAIN-CONTAINING PROTEIN REM-LIKE 3-RELATED"/>
    <property type="match status" value="1"/>
</dbReference>
<dbReference type="InterPro" id="IPR003340">
    <property type="entry name" value="B3_DNA-bd"/>
</dbReference>
<evidence type="ECO:0000259" key="5">
    <source>
        <dbReference type="SMART" id="SM01019"/>
    </source>
</evidence>
<dbReference type="InterPro" id="IPR015300">
    <property type="entry name" value="DNA-bd_pseudobarrel_sf"/>
</dbReference>
<dbReference type="Gene3D" id="2.40.330.10">
    <property type="entry name" value="DNA-binding pseudobarrel domain"/>
    <property type="match status" value="2"/>
</dbReference>